<evidence type="ECO:0000313" key="1">
    <source>
        <dbReference type="EMBL" id="SUZ88313.1"/>
    </source>
</evidence>
<organism evidence="1">
    <name type="scientific">marine metagenome</name>
    <dbReference type="NCBI Taxonomy" id="408172"/>
    <lineage>
        <taxon>unclassified sequences</taxon>
        <taxon>metagenomes</taxon>
        <taxon>ecological metagenomes</taxon>
    </lineage>
</organism>
<protein>
    <submittedName>
        <fullName evidence="1">Uncharacterized protein</fullName>
    </submittedName>
</protein>
<reference evidence="1" key="1">
    <citation type="submission" date="2018-05" db="EMBL/GenBank/DDBJ databases">
        <authorList>
            <person name="Lanie J.A."/>
            <person name="Ng W.-L."/>
            <person name="Kazmierczak K.M."/>
            <person name="Andrzejewski T.M."/>
            <person name="Davidsen T.M."/>
            <person name="Wayne K.J."/>
            <person name="Tettelin H."/>
            <person name="Glass J.I."/>
            <person name="Rusch D."/>
            <person name="Podicherti R."/>
            <person name="Tsui H.-C.T."/>
            <person name="Winkler M.E."/>
        </authorList>
    </citation>
    <scope>NUCLEOTIDE SEQUENCE</scope>
</reference>
<name>A0A381RGK6_9ZZZZ</name>
<dbReference type="EMBL" id="UINC01001764">
    <property type="protein sequence ID" value="SUZ88313.1"/>
    <property type="molecule type" value="Genomic_DNA"/>
</dbReference>
<sequence length="314" mass="37147">MNKILPIIIFSLLFTIGCENFFGIGNDSGDPYANDMLLYDLEQDLALSEKQISDSKDFLRSGRDYFPDNASLWKLALYLQQNLTEEQKERLLSPPEYLKAEEISEENDQHHKRLRHHHRMDEFIRSILNTDQLSEYDEIVNYKKTTLEEIFNSLKMETQTKQEAHREMMGVMEWFRAAMDKLLTDEQKSILEEMRKQKDDHWRKNRGGYGKHAKDHDKMRQEMYDVLAMTEEQISTLETIEESFKSSLESLHNNFVDGIVNYTPEEYIQNVGSIANSFHEDKISIFDTVQLEIIEIHRALARRFMKHSRWGHKG</sequence>
<dbReference type="AlphaFoldDB" id="A0A381RGK6"/>
<accession>A0A381RGK6</accession>
<proteinExistence type="predicted"/>
<dbReference type="PROSITE" id="PS51257">
    <property type="entry name" value="PROKAR_LIPOPROTEIN"/>
    <property type="match status" value="1"/>
</dbReference>
<gene>
    <name evidence="1" type="ORF">METZ01_LOCUS41167</name>
</gene>